<name>A0A1Q3DGK0_CEPFO</name>
<comment type="caution">
    <text evidence="3">The sequence shown here is derived from an EMBL/GenBank/DDBJ whole genome shotgun (WGS) entry which is preliminary data.</text>
</comment>
<feature type="domain" description="K-box" evidence="2">
    <location>
        <begin position="1"/>
        <end position="66"/>
    </location>
</feature>
<dbReference type="InParanoid" id="A0A1Q3DGK0"/>
<dbReference type="OrthoDB" id="1898716at2759"/>
<dbReference type="AlphaFoldDB" id="A0A1Q3DGK0"/>
<dbReference type="GO" id="GO:0003700">
    <property type="term" value="F:DNA-binding transcription factor activity"/>
    <property type="evidence" value="ECO:0007669"/>
    <property type="project" value="InterPro"/>
</dbReference>
<dbReference type="Pfam" id="PF01486">
    <property type="entry name" value="K-box"/>
    <property type="match status" value="1"/>
</dbReference>
<evidence type="ECO:0000256" key="1">
    <source>
        <dbReference type="SAM" id="Coils"/>
    </source>
</evidence>
<evidence type="ECO:0000313" key="4">
    <source>
        <dbReference type="Proteomes" id="UP000187406"/>
    </source>
</evidence>
<reference evidence="4" key="1">
    <citation type="submission" date="2016-04" db="EMBL/GenBank/DDBJ databases">
        <title>Cephalotus genome sequencing.</title>
        <authorList>
            <person name="Fukushima K."/>
            <person name="Hasebe M."/>
            <person name="Fang X."/>
        </authorList>
    </citation>
    <scope>NUCLEOTIDE SEQUENCE [LARGE SCALE GENOMIC DNA]</scope>
    <source>
        <strain evidence="4">cv. St1</strain>
    </source>
</reference>
<organism evidence="3 4">
    <name type="scientific">Cephalotus follicularis</name>
    <name type="common">Albany pitcher plant</name>
    <dbReference type="NCBI Taxonomy" id="3775"/>
    <lineage>
        <taxon>Eukaryota</taxon>
        <taxon>Viridiplantae</taxon>
        <taxon>Streptophyta</taxon>
        <taxon>Embryophyta</taxon>
        <taxon>Tracheophyta</taxon>
        <taxon>Spermatophyta</taxon>
        <taxon>Magnoliopsida</taxon>
        <taxon>eudicotyledons</taxon>
        <taxon>Gunneridae</taxon>
        <taxon>Pentapetalae</taxon>
        <taxon>rosids</taxon>
        <taxon>fabids</taxon>
        <taxon>Oxalidales</taxon>
        <taxon>Cephalotaceae</taxon>
        <taxon>Cephalotus</taxon>
    </lineage>
</organism>
<keyword evidence="4" id="KW-1185">Reference proteome</keyword>
<accession>A0A1Q3DGK0</accession>
<dbReference type="PROSITE" id="PS51297">
    <property type="entry name" value="K_BOX"/>
    <property type="match status" value="1"/>
</dbReference>
<proteinExistence type="predicted"/>
<dbReference type="EMBL" id="BDDD01007339">
    <property type="protein sequence ID" value="GAV91368.1"/>
    <property type="molecule type" value="Genomic_DNA"/>
</dbReference>
<dbReference type="Proteomes" id="UP000187406">
    <property type="component" value="Unassembled WGS sequence"/>
</dbReference>
<evidence type="ECO:0000313" key="3">
    <source>
        <dbReference type="EMBL" id="GAV91368.1"/>
    </source>
</evidence>
<feature type="coiled-coil region" evidence="1">
    <location>
        <begin position="13"/>
        <end position="73"/>
    </location>
</feature>
<protein>
    <submittedName>
        <fullName evidence="3">K-box domain-containing protein</fullName>
    </submittedName>
</protein>
<sequence length="115" mass="13391">MGEKLYGLTVKELQNLENQLEMSLKGVRMKKEELLTNEIEELNQKGKFIHQENLELCNKIEVMRKENEELQKKVYGARDMNEASRSSHLAYTFCNGNHLDAPINLQLSQPHPHNQ</sequence>
<evidence type="ECO:0000259" key="2">
    <source>
        <dbReference type="PROSITE" id="PS51297"/>
    </source>
</evidence>
<gene>
    <name evidence="3" type="ORF">CFOL_v3_34764</name>
</gene>
<dbReference type="GO" id="GO:0005634">
    <property type="term" value="C:nucleus"/>
    <property type="evidence" value="ECO:0007669"/>
    <property type="project" value="InterPro"/>
</dbReference>
<keyword evidence="1" id="KW-0175">Coiled coil</keyword>
<dbReference type="STRING" id="3775.A0A1Q3DGK0"/>
<dbReference type="InterPro" id="IPR002487">
    <property type="entry name" value="TF_Kbox"/>
</dbReference>